<name>A0A5Q4ZVB3_9GAMM</name>
<gene>
    <name evidence="2" type="ORF">AW0309160_01502</name>
    <name evidence="3" type="ORF">AW0309160_01512</name>
    <name evidence="4" type="ORF">AW0309160_01522</name>
</gene>
<dbReference type="EMBL" id="LR721750">
    <property type="protein sequence ID" value="VVV04139.1"/>
    <property type="molecule type" value="Genomic_DNA"/>
</dbReference>
<dbReference type="InterPro" id="IPR003491">
    <property type="entry name" value="REP-like_C"/>
</dbReference>
<dbReference type="EMBL" id="LR721750">
    <property type="protein sequence ID" value="VVV04119.1"/>
    <property type="molecule type" value="Genomic_DNA"/>
</dbReference>
<dbReference type="AlphaFoldDB" id="A0A5Q4ZVB3"/>
<dbReference type="Pfam" id="PF02486">
    <property type="entry name" value="Rep_trans"/>
    <property type="match status" value="1"/>
</dbReference>
<evidence type="ECO:0000313" key="4">
    <source>
        <dbReference type="EMBL" id="VVV04139.1"/>
    </source>
</evidence>
<feature type="domain" description="Replication initiation protein-like C-terminal" evidence="1">
    <location>
        <begin position="236"/>
        <end position="373"/>
    </location>
</feature>
<evidence type="ECO:0000259" key="1">
    <source>
        <dbReference type="Pfam" id="PF02486"/>
    </source>
</evidence>
<proteinExistence type="predicted"/>
<reference evidence="2" key="1">
    <citation type="submission" date="2019-09" db="EMBL/GenBank/DDBJ databases">
        <authorList>
            <person name="Hjerde E."/>
        </authorList>
    </citation>
    <scope>NUCLEOTIDE SEQUENCE</scope>
    <source>
        <strain evidence="2">06/09/160</strain>
    </source>
</reference>
<protein>
    <recommendedName>
        <fullName evidence="1">Replication initiation protein-like C-terminal domain-containing protein</fullName>
    </recommendedName>
</protein>
<organism evidence="2">
    <name type="scientific">Aliivibrio wodanis</name>
    <dbReference type="NCBI Taxonomy" id="80852"/>
    <lineage>
        <taxon>Bacteria</taxon>
        <taxon>Pseudomonadati</taxon>
        <taxon>Pseudomonadota</taxon>
        <taxon>Gammaproteobacteria</taxon>
        <taxon>Vibrionales</taxon>
        <taxon>Vibrionaceae</taxon>
        <taxon>Aliivibrio</taxon>
    </lineage>
</organism>
<dbReference type="EMBL" id="LR721750">
    <property type="protein sequence ID" value="VVV04129.1"/>
    <property type="molecule type" value="Genomic_DNA"/>
</dbReference>
<accession>A0A5Q4ZVB3</accession>
<sequence>MASSSGKHFACTNCGQVYQSAMVCCCPFCRSGVINQHSVSDLENFNSKSYLHYGSPDAYRSKFKSENPELFPSYPDQFESIAAFSESPVIIDWAAFTFKLADLRHCSKSGMFSGIPFPEPPIFQPLTLGPSNDIDAIKDFFKTMYADYLENVLRVFIQRVLGFSFGGLRGKGFNFYEDSFSLLSDDGDEFCGQVGIGGNNDSIHFSINGSGCKHLFSNRSREFVHHWLANILGVVVFTRIDLACDDFDGVHTSHAAEYVCSMGGFQRARGFSPKVSNKDEFVWKDSVKKFSQEMTCFGSRQSLVYWRIYNKKLERKIDKEDFEWYRSEVELKKFTVDVLLDPVGYFSGLNDYAASLLHINVEPIKAKVKSKNRAVADVLKSCVHAKKQYGKLVNSLVSFYEGNLEKVVSSLIRGDSLSSFPSMHQKLINSLE</sequence>
<evidence type="ECO:0000313" key="2">
    <source>
        <dbReference type="EMBL" id="VVV04119.1"/>
    </source>
</evidence>
<evidence type="ECO:0000313" key="3">
    <source>
        <dbReference type="EMBL" id="VVV04129.1"/>
    </source>
</evidence>